<keyword evidence="3" id="KW-1185">Reference proteome</keyword>
<dbReference type="Proteomes" id="UP000184436">
    <property type="component" value="Unassembled WGS sequence"/>
</dbReference>
<dbReference type="EMBL" id="FQVD01000054">
    <property type="protein sequence ID" value="SHF97629.1"/>
    <property type="molecule type" value="Genomic_DNA"/>
</dbReference>
<dbReference type="RefSeq" id="WP_025076347.1">
    <property type="nucleotide sequence ID" value="NZ_FQVD01000054.1"/>
</dbReference>
<evidence type="ECO:0000313" key="3">
    <source>
        <dbReference type="Proteomes" id="UP000184436"/>
    </source>
</evidence>
<evidence type="ECO:0000259" key="1">
    <source>
        <dbReference type="Pfam" id="PF00550"/>
    </source>
</evidence>
<dbReference type="Gene3D" id="1.10.1200.10">
    <property type="entry name" value="ACP-like"/>
    <property type="match status" value="1"/>
</dbReference>
<feature type="domain" description="Carrier" evidence="1">
    <location>
        <begin position="13"/>
        <end position="69"/>
    </location>
</feature>
<dbReference type="OrthoDB" id="675004at2"/>
<accession>A0A1M5G1N8</accession>
<dbReference type="AlphaFoldDB" id="A0A1M5G1N8"/>
<dbReference type="SUPFAM" id="SSF47336">
    <property type="entry name" value="ACP-like"/>
    <property type="match status" value="1"/>
</dbReference>
<organism evidence="2 3">
    <name type="scientific">Bacteroides faecichinchillae</name>
    <dbReference type="NCBI Taxonomy" id="871325"/>
    <lineage>
        <taxon>Bacteria</taxon>
        <taxon>Pseudomonadati</taxon>
        <taxon>Bacteroidota</taxon>
        <taxon>Bacteroidia</taxon>
        <taxon>Bacteroidales</taxon>
        <taxon>Bacteroidaceae</taxon>
        <taxon>Bacteroides</taxon>
    </lineage>
</organism>
<protein>
    <submittedName>
        <fullName evidence="2">Acyl carrier protein</fullName>
    </submittedName>
</protein>
<dbReference type="InterPro" id="IPR036736">
    <property type="entry name" value="ACP-like_sf"/>
</dbReference>
<gene>
    <name evidence="2" type="ORF">SAMN05444349_15410</name>
</gene>
<reference evidence="2 3" key="1">
    <citation type="submission" date="2016-11" db="EMBL/GenBank/DDBJ databases">
        <authorList>
            <person name="Jaros S."/>
            <person name="Januszkiewicz K."/>
            <person name="Wedrychowicz H."/>
        </authorList>
    </citation>
    <scope>NUCLEOTIDE SEQUENCE [LARGE SCALE GENOMIC DNA]</scope>
    <source>
        <strain evidence="2 3">DSM 26883</strain>
    </source>
</reference>
<name>A0A1M5G1N8_9BACE</name>
<proteinExistence type="predicted"/>
<evidence type="ECO:0000313" key="2">
    <source>
        <dbReference type="EMBL" id="SHF97629.1"/>
    </source>
</evidence>
<dbReference type="Pfam" id="PF00550">
    <property type="entry name" value="PP-binding"/>
    <property type="match status" value="1"/>
</dbReference>
<dbReference type="STRING" id="871325.SAMN05444349_15410"/>
<dbReference type="InterPro" id="IPR009081">
    <property type="entry name" value="PP-bd_ACP"/>
</dbReference>
<sequence>MEINEFVTNFAEQFDDTDPSEITAGTVFHDLDEWSSLTAMGILAMVKTSYGISITGAELKACVTVEDVFNLINNK</sequence>